<gene>
    <name evidence="2" type="ORF">GPZ80_28085</name>
</gene>
<sequence>MRLAIAVVALCWLFSGCSPTPAAPGTHAAGGPPQGQSLWKLVDAAGAVVATVPDDDPDVAAVRKTVVLHSGVVDNRDSASVAAAVRDEFSFYDNGFIKQLQDKGYLSSVTGMFQSNGLRTRQVAVAWYESTLLRERTSAKVQMESTIEFTAAEPAYLAGQQLALNTPYLQRRSISLAKVDGTWKITGIEKYPLTRHTPPPAG</sequence>
<accession>A0ABR7LED9</accession>
<evidence type="ECO:0000313" key="2">
    <source>
        <dbReference type="EMBL" id="MBC6451029.1"/>
    </source>
</evidence>
<feature type="signal peptide" evidence="1">
    <location>
        <begin position="1"/>
        <end position="22"/>
    </location>
</feature>
<feature type="chain" id="PRO_5047050989" description="Mce-associated membrane protein" evidence="1">
    <location>
        <begin position="23"/>
        <end position="202"/>
    </location>
</feature>
<comment type="caution">
    <text evidence="2">The sequence shown here is derived from an EMBL/GenBank/DDBJ whole genome shotgun (WGS) entry which is preliminary data.</text>
</comment>
<dbReference type="PROSITE" id="PS51257">
    <property type="entry name" value="PROKAR_LIPOPROTEIN"/>
    <property type="match status" value="1"/>
</dbReference>
<organism evidence="2 3">
    <name type="scientific">Actinokineospora xionganensis</name>
    <dbReference type="NCBI Taxonomy" id="2684470"/>
    <lineage>
        <taxon>Bacteria</taxon>
        <taxon>Bacillati</taxon>
        <taxon>Actinomycetota</taxon>
        <taxon>Actinomycetes</taxon>
        <taxon>Pseudonocardiales</taxon>
        <taxon>Pseudonocardiaceae</taxon>
        <taxon>Actinokineospora</taxon>
    </lineage>
</organism>
<protein>
    <recommendedName>
        <fullName evidence="4">Mce-associated membrane protein</fullName>
    </recommendedName>
</protein>
<dbReference type="Proteomes" id="UP000734823">
    <property type="component" value="Unassembled WGS sequence"/>
</dbReference>
<dbReference type="RefSeq" id="WP_187224111.1">
    <property type="nucleotide sequence ID" value="NZ_JABVED010000023.1"/>
</dbReference>
<dbReference type="EMBL" id="JABVED010000023">
    <property type="protein sequence ID" value="MBC6451029.1"/>
    <property type="molecule type" value="Genomic_DNA"/>
</dbReference>
<keyword evidence="1" id="KW-0732">Signal</keyword>
<reference evidence="2 3" key="1">
    <citation type="submission" date="2020-06" db="EMBL/GenBank/DDBJ databases">
        <title>Actinokineospora xiongansis sp. nov., isolated from soil of Baiyangdian.</title>
        <authorList>
            <person name="Zhang X."/>
        </authorList>
    </citation>
    <scope>NUCLEOTIDE SEQUENCE [LARGE SCALE GENOMIC DNA]</scope>
    <source>
        <strain evidence="2 3">HBU206404</strain>
    </source>
</reference>
<proteinExistence type="predicted"/>
<evidence type="ECO:0000256" key="1">
    <source>
        <dbReference type="SAM" id="SignalP"/>
    </source>
</evidence>
<keyword evidence="3" id="KW-1185">Reference proteome</keyword>
<evidence type="ECO:0000313" key="3">
    <source>
        <dbReference type="Proteomes" id="UP000734823"/>
    </source>
</evidence>
<evidence type="ECO:0008006" key="4">
    <source>
        <dbReference type="Google" id="ProtNLM"/>
    </source>
</evidence>
<name>A0ABR7LED9_9PSEU</name>